<reference evidence="2 3" key="1">
    <citation type="journal article" date="2021" name="Nat. Plants">
        <title>The Taxus genome provides insights into paclitaxel biosynthesis.</title>
        <authorList>
            <person name="Xiong X."/>
            <person name="Gou J."/>
            <person name="Liao Q."/>
            <person name="Li Y."/>
            <person name="Zhou Q."/>
            <person name="Bi G."/>
            <person name="Li C."/>
            <person name="Du R."/>
            <person name="Wang X."/>
            <person name="Sun T."/>
            <person name="Guo L."/>
            <person name="Liang H."/>
            <person name="Lu P."/>
            <person name="Wu Y."/>
            <person name="Zhang Z."/>
            <person name="Ro D.K."/>
            <person name="Shang Y."/>
            <person name="Huang S."/>
            <person name="Yan J."/>
        </authorList>
    </citation>
    <scope>NUCLEOTIDE SEQUENCE [LARGE SCALE GENOMIC DNA]</scope>
    <source>
        <strain evidence="2">Ta-2019</strain>
    </source>
</reference>
<accession>A0AA38GZE2</accession>
<feature type="non-terminal residue" evidence="2">
    <location>
        <position position="51"/>
    </location>
</feature>
<proteinExistence type="predicted"/>
<dbReference type="AlphaFoldDB" id="A0AA38GZE2"/>
<name>A0AA38GZE2_TAXCH</name>
<feature type="non-terminal residue" evidence="2">
    <location>
        <position position="1"/>
    </location>
</feature>
<sequence>RWGIMHYRGRMAERFPKALMSVIWEMIEMSVTFAWAPVYLAEFILGVYGPA</sequence>
<dbReference type="EMBL" id="JAHRHJ020000001">
    <property type="protein sequence ID" value="KAH9331921.1"/>
    <property type="molecule type" value="Genomic_DNA"/>
</dbReference>
<comment type="caution">
    <text evidence="2">The sequence shown here is derived from an EMBL/GenBank/DDBJ whole genome shotgun (WGS) entry which is preliminary data.</text>
</comment>
<evidence type="ECO:0000313" key="3">
    <source>
        <dbReference type="Proteomes" id="UP000824469"/>
    </source>
</evidence>
<dbReference type="Proteomes" id="UP000824469">
    <property type="component" value="Unassembled WGS sequence"/>
</dbReference>
<gene>
    <name evidence="2" type="ORF">KI387_004029</name>
</gene>
<organism evidence="2 3">
    <name type="scientific">Taxus chinensis</name>
    <name type="common">Chinese yew</name>
    <name type="synonym">Taxus wallichiana var. chinensis</name>
    <dbReference type="NCBI Taxonomy" id="29808"/>
    <lineage>
        <taxon>Eukaryota</taxon>
        <taxon>Viridiplantae</taxon>
        <taxon>Streptophyta</taxon>
        <taxon>Embryophyta</taxon>
        <taxon>Tracheophyta</taxon>
        <taxon>Spermatophyta</taxon>
        <taxon>Pinopsida</taxon>
        <taxon>Pinidae</taxon>
        <taxon>Conifers II</taxon>
        <taxon>Cupressales</taxon>
        <taxon>Taxaceae</taxon>
        <taxon>Taxus</taxon>
    </lineage>
</organism>
<evidence type="ECO:0000313" key="2">
    <source>
        <dbReference type="EMBL" id="KAH9331921.1"/>
    </source>
</evidence>
<keyword evidence="1" id="KW-0812">Transmembrane</keyword>
<feature type="transmembrane region" description="Helical" evidence="1">
    <location>
        <begin position="21"/>
        <end position="48"/>
    </location>
</feature>
<keyword evidence="3" id="KW-1185">Reference proteome</keyword>
<evidence type="ECO:0000256" key="1">
    <source>
        <dbReference type="SAM" id="Phobius"/>
    </source>
</evidence>
<keyword evidence="1" id="KW-1133">Transmembrane helix</keyword>
<keyword evidence="1" id="KW-0472">Membrane</keyword>
<protein>
    <submittedName>
        <fullName evidence="2">Uncharacterized protein</fullName>
    </submittedName>
</protein>